<evidence type="ECO:0000313" key="2">
    <source>
        <dbReference type="EMBL" id="SFB75699.1"/>
    </source>
</evidence>
<accession>A0A1I1DL40</accession>
<feature type="transmembrane region" description="Helical" evidence="1">
    <location>
        <begin position="29"/>
        <end position="47"/>
    </location>
</feature>
<name>A0A1I1DL40_NATHA</name>
<dbReference type="RefSeq" id="WP_245757964.1">
    <property type="nucleotide sequence ID" value="NZ_FOKW01000001.1"/>
</dbReference>
<gene>
    <name evidence="2" type="ORF">SAMN05444422_101773</name>
</gene>
<dbReference type="Proteomes" id="UP000199161">
    <property type="component" value="Unassembled WGS sequence"/>
</dbReference>
<dbReference type="AlphaFoldDB" id="A0A1I1DL40"/>
<evidence type="ECO:0000313" key="3">
    <source>
        <dbReference type="Proteomes" id="UP000199161"/>
    </source>
</evidence>
<feature type="transmembrane region" description="Helical" evidence="1">
    <location>
        <begin position="98"/>
        <end position="116"/>
    </location>
</feature>
<dbReference type="EMBL" id="FOKW01000001">
    <property type="protein sequence ID" value="SFB75699.1"/>
    <property type="molecule type" value="Genomic_DNA"/>
</dbReference>
<feature type="transmembrane region" description="Helical" evidence="1">
    <location>
        <begin position="67"/>
        <end position="86"/>
    </location>
</feature>
<keyword evidence="3" id="KW-1185">Reference proteome</keyword>
<keyword evidence="1" id="KW-0472">Membrane</keyword>
<organism evidence="2 3">
    <name type="scientific">Natronobacterium haloterrestre</name>
    <name type="common">Halobiforma haloterrestris</name>
    <dbReference type="NCBI Taxonomy" id="148448"/>
    <lineage>
        <taxon>Archaea</taxon>
        <taxon>Methanobacteriati</taxon>
        <taxon>Methanobacteriota</taxon>
        <taxon>Stenosarchaea group</taxon>
        <taxon>Halobacteria</taxon>
        <taxon>Halobacteriales</taxon>
        <taxon>Natrialbaceae</taxon>
        <taxon>Natronobacterium</taxon>
    </lineage>
</organism>
<protein>
    <submittedName>
        <fullName evidence="2">Uncharacterized protein</fullName>
    </submittedName>
</protein>
<feature type="transmembrane region" description="Helical" evidence="1">
    <location>
        <begin position="122"/>
        <end position="142"/>
    </location>
</feature>
<keyword evidence="1" id="KW-1133">Transmembrane helix</keyword>
<proteinExistence type="predicted"/>
<reference evidence="3" key="1">
    <citation type="submission" date="2016-10" db="EMBL/GenBank/DDBJ databases">
        <authorList>
            <person name="Varghese N."/>
            <person name="Submissions S."/>
        </authorList>
    </citation>
    <scope>NUCLEOTIDE SEQUENCE [LARGE SCALE GENOMIC DNA]</scope>
    <source>
        <strain evidence="3">DSM 13078</strain>
    </source>
</reference>
<sequence>MIGSVLEGIRDGDDGGNGWTIFDGRSAELLVLAVAVPVFAWLAHVRPGMALPGSTTGVNPGTEGPPLRPWIAAGLGLFAGFLYATYYRDAIVSRVPDLHFWMALSLAGGGFGLSVLEGLPATPSIVAFLLAAGGTVIAIYLLRLVSPLHEGLAPPERGVEPPSAVDLE</sequence>
<evidence type="ECO:0000256" key="1">
    <source>
        <dbReference type="SAM" id="Phobius"/>
    </source>
</evidence>
<keyword evidence="1" id="KW-0812">Transmembrane</keyword>